<comment type="caution">
    <text evidence="1">The sequence shown here is derived from an EMBL/GenBank/DDBJ whole genome shotgun (WGS) entry which is preliminary data.</text>
</comment>
<gene>
    <name evidence="1" type="ORF">EV671_1002131</name>
</gene>
<keyword evidence="2" id="KW-1185">Reference proteome</keyword>
<protein>
    <recommendedName>
        <fullName evidence="3">SpoIIAA-like protein</fullName>
    </recommendedName>
</protein>
<accession>A0A4R3VJB4</accession>
<name>A0A4R3VJB4_ROSSA</name>
<evidence type="ECO:0008006" key="3">
    <source>
        <dbReference type="Google" id="ProtNLM"/>
    </source>
</evidence>
<dbReference type="EMBL" id="SMBU01000002">
    <property type="protein sequence ID" value="TCV03869.1"/>
    <property type="molecule type" value="Genomic_DNA"/>
</dbReference>
<dbReference type="Proteomes" id="UP000295110">
    <property type="component" value="Unassembled WGS sequence"/>
</dbReference>
<evidence type="ECO:0000313" key="2">
    <source>
        <dbReference type="Proteomes" id="UP000295110"/>
    </source>
</evidence>
<proteinExistence type="predicted"/>
<dbReference type="AlphaFoldDB" id="A0A4R3VJB4"/>
<organism evidence="1 2">
    <name type="scientific">Roseateles saccharophilus</name>
    <name type="common">Pseudomonas saccharophila</name>
    <dbReference type="NCBI Taxonomy" id="304"/>
    <lineage>
        <taxon>Bacteria</taxon>
        <taxon>Pseudomonadati</taxon>
        <taxon>Pseudomonadota</taxon>
        <taxon>Betaproteobacteria</taxon>
        <taxon>Burkholderiales</taxon>
        <taxon>Sphaerotilaceae</taxon>
        <taxon>Roseateles</taxon>
    </lineage>
</organism>
<reference evidence="1 2" key="1">
    <citation type="submission" date="2019-03" db="EMBL/GenBank/DDBJ databases">
        <title>Genomic Encyclopedia of Type Strains, Phase IV (KMG-IV): sequencing the most valuable type-strain genomes for metagenomic binning, comparative biology and taxonomic classification.</title>
        <authorList>
            <person name="Goeker M."/>
        </authorList>
    </citation>
    <scope>NUCLEOTIDE SEQUENCE [LARGE SCALE GENOMIC DNA]</scope>
    <source>
        <strain evidence="1 2">DSM 654</strain>
    </source>
</reference>
<evidence type="ECO:0000313" key="1">
    <source>
        <dbReference type="EMBL" id="TCV03869.1"/>
    </source>
</evidence>
<sequence length="172" mass="19115">MDPEVLSSNDFAAGGFSPHGEFRCHMDRGVLMWTSHGPFNVEALQAYGRQRQAAVDRWKLESKQMASVMEWVDSALMSPDAFLLYRRGFDAFMRSRHDYVAVAWVGGPDVEGLDLMCLQFAPLFEEHALPFRVFDRASAALAWVRPLLFATPATAALQPAPDARPRSGCGHG</sequence>